<keyword evidence="2" id="KW-0472">Membrane</keyword>
<protein>
    <submittedName>
        <fullName evidence="3">DUF4229 domain-containing protein</fullName>
    </submittedName>
</protein>
<dbReference type="Proteomes" id="UP001432128">
    <property type="component" value="Chromosome"/>
</dbReference>
<keyword evidence="4" id="KW-1185">Reference proteome</keyword>
<dbReference type="InterPro" id="IPR025323">
    <property type="entry name" value="DUF4229"/>
</dbReference>
<dbReference type="KEGG" id="whr:OG579_08650"/>
<evidence type="ECO:0000313" key="3">
    <source>
        <dbReference type="EMBL" id="WUM22334.1"/>
    </source>
</evidence>
<feature type="transmembrane region" description="Helical" evidence="2">
    <location>
        <begin position="32"/>
        <end position="51"/>
    </location>
</feature>
<evidence type="ECO:0000313" key="4">
    <source>
        <dbReference type="Proteomes" id="UP001432128"/>
    </source>
</evidence>
<accession>A0AAU4K8H5</accession>
<keyword evidence="2" id="KW-0812">Transmembrane</keyword>
<keyword evidence="2" id="KW-1133">Transmembrane helix</keyword>
<reference evidence="3 4" key="1">
    <citation type="submission" date="2022-10" db="EMBL/GenBank/DDBJ databases">
        <title>The complete genomes of actinobacterial strains from the NBC collection.</title>
        <authorList>
            <person name="Joergensen T.S."/>
            <person name="Alvarez Arevalo M."/>
            <person name="Sterndorff E.B."/>
            <person name="Faurdal D."/>
            <person name="Vuksanovic O."/>
            <person name="Mourched A.-S."/>
            <person name="Charusanti P."/>
            <person name="Shaw S."/>
            <person name="Blin K."/>
            <person name="Weber T."/>
        </authorList>
    </citation>
    <scope>NUCLEOTIDE SEQUENCE [LARGE SCALE GENOMIC DNA]</scope>
    <source>
        <strain evidence="3 4">NBC_00319</strain>
    </source>
</reference>
<dbReference type="AlphaFoldDB" id="A0AAU4K8H5"/>
<feature type="transmembrane region" description="Helical" evidence="2">
    <location>
        <begin position="7"/>
        <end position="26"/>
    </location>
</feature>
<gene>
    <name evidence="3" type="ORF">OG579_08650</name>
</gene>
<sequence>MILYTVARLGLVIVLAAIIYGVGHLAGVDVPILVAAIFAVVIALPLGMLLFKRLRTDVNSAISAVDADRRAKRDALQARLQGSPRPDGSGDPRS</sequence>
<dbReference type="EMBL" id="CP108021">
    <property type="protein sequence ID" value="WUM22334.1"/>
    <property type="molecule type" value="Genomic_DNA"/>
</dbReference>
<evidence type="ECO:0000256" key="2">
    <source>
        <dbReference type="SAM" id="Phobius"/>
    </source>
</evidence>
<proteinExistence type="predicted"/>
<organism evidence="3 4">
    <name type="scientific">Williamsia herbipolensis</name>
    <dbReference type="NCBI Taxonomy" id="1603258"/>
    <lineage>
        <taxon>Bacteria</taxon>
        <taxon>Bacillati</taxon>
        <taxon>Actinomycetota</taxon>
        <taxon>Actinomycetes</taxon>
        <taxon>Mycobacteriales</taxon>
        <taxon>Nocardiaceae</taxon>
        <taxon>Williamsia</taxon>
    </lineage>
</organism>
<feature type="region of interest" description="Disordered" evidence="1">
    <location>
        <begin position="73"/>
        <end position="94"/>
    </location>
</feature>
<evidence type="ECO:0000256" key="1">
    <source>
        <dbReference type="SAM" id="MobiDB-lite"/>
    </source>
</evidence>
<dbReference type="Pfam" id="PF14012">
    <property type="entry name" value="DUF4229"/>
    <property type="match status" value="1"/>
</dbReference>
<name>A0AAU4K8H5_9NOCA</name>